<sequence length="51" mass="6079">MMERQGVPEFTRERYERLRVLVKSCVRELDRIGVEGRRKKTCATRLVEQVA</sequence>
<comment type="caution">
    <text evidence="1">The sequence shown here is derived from an EMBL/GenBank/DDBJ whole genome shotgun (WGS) entry which is preliminary data.</text>
</comment>
<organism evidence="1 2">
    <name type="scientific">Portunus trituberculatus</name>
    <name type="common">Swimming crab</name>
    <name type="synonym">Neptunus trituberculatus</name>
    <dbReference type="NCBI Taxonomy" id="210409"/>
    <lineage>
        <taxon>Eukaryota</taxon>
        <taxon>Metazoa</taxon>
        <taxon>Ecdysozoa</taxon>
        <taxon>Arthropoda</taxon>
        <taxon>Crustacea</taxon>
        <taxon>Multicrustacea</taxon>
        <taxon>Malacostraca</taxon>
        <taxon>Eumalacostraca</taxon>
        <taxon>Eucarida</taxon>
        <taxon>Decapoda</taxon>
        <taxon>Pleocyemata</taxon>
        <taxon>Brachyura</taxon>
        <taxon>Eubrachyura</taxon>
        <taxon>Portunoidea</taxon>
        <taxon>Portunidae</taxon>
        <taxon>Portuninae</taxon>
        <taxon>Portunus</taxon>
    </lineage>
</organism>
<reference evidence="1 2" key="1">
    <citation type="submission" date="2019-05" db="EMBL/GenBank/DDBJ databases">
        <title>Another draft genome of Portunus trituberculatus and its Hox gene families provides insights of decapod evolution.</title>
        <authorList>
            <person name="Jeong J.-H."/>
            <person name="Song I."/>
            <person name="Kim S."/>
            <person name="Choi T."/>
            <person name="Kim D."/>
            <person name="Ryu S."/>
            <person name="Kim W."/>
        </authorList>
    </citation>
    <scope>NUCLEOTIDE SEQUENCE [LARGE SCALE GENOMIC DNA]</scope>
    <source>
        <tissue evidence="1">Muscle</tissue>
    </source>
</reference>
<dbReference type="Proteomes" id="UP000324222">
    <property type="component" value="Unassembled WGS sequence"/>
</dbReference>
<proteinExistence type="predicted"/>
<keyword evidence="2" id="KW-1185">Reference proteome</keyword>
<evidence type="ECO:0000313" key="2">
    <source>
        <dbReference type="Proteomes" id="UP000324222"/>
    </source>
</evidence>
<evidence type="ECO:0000313" key="1">
    <source>
        <dbReference type="EMBL" id="MPC34516.1"/>
    </source>
</evidence>
<accession>A0A5B7EMT8</accession>
<dbReference type="EMBL" id="VSRR010003071">
    <property type="protein sequence ID" value="MPC34516.1"/>
    <property type="molecule type" value="Genomic_DNA"/>
</dbReference>
<gene>
    <name evidence="1" type="ORF">E2C01_027908</name>
</gene>
<protein>
    <submittedName>
        <fullName evidence="1">Uncharacterized protein</fullName>
    </submittedName>
</protein>
<dbReference type="AlphaFoldDB" id="A0A5B7EMT8"/>
<name>A0A5B7EMT8_PORTR</name>